<feature type="non-terminal residue" evidence="2">
    <location>
        <position position="1"/>
    </location>
</feature>
<gene>
    <name evidence="2" type="ORF">AVDCRST_MAG90-1999</name>
</gene>
<evidence type="ECO:0000256" key="1">
    <source>
        <dbReference type="SAM" id="MobiDB-lite"/>
    </source>
</evidence>
<feature type="non-terminal residue" evidence="2">
    <location>
        <position position="144"/>
    </location>
</feature>
<feature type="region of interest" description="Disordered" evidence="1">
    <location>
        <begin position="23"/>
        <end position="105"/>
    </location>
</feature>
<proteinExistence type="predicted"/>
<accession>A0A6J4LUS8</accession>
<sequence length="144" mass="15650">CRVLRLSGIRFFWGSTRSSRRSIACRKPRATATRPTTSSGCPAPSTSRNGSASPWLSRASPATNSRSRWRRANSSSGGARRRTSLGSSCTAESRRASSSGPFSWPKEWRSWGPIWRAGFCPSILPGPNRNGSSARSPSRPPTRP</sequence>
<organism evidence="2">
    <name type="scientific">uncultured Microvirga sp</name>
    <dbReference type="NCBI Taxonomy" id="412392"/>
    <lineage>
        <taxon>Bacteria</taxon>
        <taxon>Pseudomonadati</taxon>
        <taxon>Pseudomonadota</taxon>
        <taxon>Alphaproteobacteria</taxon>
        <taxon>Hyphomicrobiales</taxon>
        <taxon>Methylobacteriaceae</taxon>
        <taxon>Microvirga</taxon>
        <taxon>environmental samples</taxon>
    </lineage>
</organism>
<feature type="compositionally biased region" description="Low complexity" evidence="1">
    <location>
        <begin position="30"/>
        <end position="39"/>
    </location>
</feature>
<feature type="region of interest" description="Disordered" evidence="1">
    <location>
        <begin position="122"/>
        <end position="144"/>
    </location>
</feature>
<dbReference type="AlphaFoldDB" id="A0A6J4LUS8"/>
<evidence type="ECO:0000313" key="2">
    <source>
        <dbReference type="EMBL" id="CAA9341477.1"/>
    </source>
</evidence>
<protein>
    <submittedName>
        <fullName evidence="2">Small heat shock protein</fullName>
    </submittedName>
</protein>
<feature type="compositionally biased region" description="Polar residues" evidence="1">
    <location>
        <begin position="44"/>
        <end position="54"/>
    </location>
</feature>
<feature type="compositionally biased region" description="Low complexity" evidence="1">
    <location>
        <begin position="127"/>
        <end position="137"/>
    </location>
</feature>
<reference evidence="2" key="1">
    <citation type="submission" date="2020-02" db="EMBL/GenBank/DDBJ databases">
        <authorList>
            <person name="Meier V. D."/>
        </authorList>
    </citation>
    <scope>NUCLEOTIDE SEQUENCE</scope>
    <source>
        <strain evidence="2">AVDCRST_MAG90</strain>
    </source>
</reference>
<feature type="compositionally biased region" description="Low complexity" evidence="1">
    <location>
        <begin position="62"/>
        <end position="88"/>
    </location>
</feature>
<name>A0A6J4LUS8_9HYPH</name>
<dbReference type="EMBL" id="CADCUC010000388">
    <property type="protein sequence ID" value="CAA9341477.1"/>
    <property type="molecule type" value="Genomic_DNA"/>
</dbReference>
<keyword evidence="2" id="KW-0346">Stress response</keyword>